<keyword evidence="2" id="KW-0479">Metal-binding</keyword>
<dbReference type="AlphaFoldDB" id="A0A7C4HA65"/>
<keyword evidence="1" id="KW-0533">Nickel</keyword>
<dbReference type="GO" id="GO:0051604">
    <property type="term" value="P:protein maturation"/>
    <property type="evidence" value="ECO:0007669"/>
    <property type="project" value="InterPro"/>
</dbReference>
<reference evidence="4" key="1">
    <citation type="journal article" date="2020" name="mSystems">
        <title>Genome- and Community-Level Interaction Insights into Carbon Utilization and Element Cycling Functions of Hydrothermarchaeota in Hydrothermal Sediment.</title>
        <authorList>
            <person name="Zhou Z."/>
            <person name="Liu Y."/>
            <person name="Xu W."/>
            <person name="Pan J."/>
            <person name="Luo Z.H."/>
            <person name="Li M."/>
        </authorList>
    </citation>
    <scope>NUCLEOTIDE SEQUENCE [LARGE SCALE GENOMIC DNA]</scope>
    <source>
        <strain evidence="4">SpSt-642</strain>
    </source>
</reference>
<accession>A0A7C4HA65</accession>
<keyword evidence="3" id="KW-0862">Zinc</keyword>
<dbReference type="NCBIfam" id="NF003008">
    <property type="entry name" value="PRK03824.1"/>
    <property type="match status" value="1"/>
</dbReference>
<evidence type="ECO:0000256" key="1">
    <source>
        <dbReference type="ARBA" id="ARBA00022596"/>
    </source>
</evidence>
<comment type="caution">
    <text evidence="4">The sequence shown here is derived from an EMBL/GenBank/DDBJ whole genome shotgun (WGS) entry which is preliminary data.</text>
</comment>
<sequence>MVHEWALAEAIVEHVLKNRENNILEKIVLRIGLLQTIDLDILKFALEELFKLNNISVEKIEFIEEDISLKCRKCSYEWRIDINNLDEYIRESIHFIPETIYSFFKCPNCSSRDYDLKTGRGIYVEEIRWRKRS</sequence>
<organism evidence="4">
    <name type="scientific">Staphylothermus marinus</name>
    <dbReference type="NCBI Taxonomy" id="2280"/>
    <lineage>
        <taxon>Archaea</taxon>
        <taxon>Thermoproteota</taxon>
        <taxon>Thermoprotei</taxon>
        <taxon>Desulfurococcales</taxon>
        <taxon>Desulfurococcaceae</taxon>
        <taxon>Staphylothermus</taxon>
    </lineage>
</organism>
<dbReference type="PANTHER" id="PTHR34535">
    <property type="entry name" value="HYDROGENASE MATURATION FACTOR HYPA"/>
    <property type="match status" value="1"/>
</dbReference>
<gene>
    <name evidence="4" type="primary">hypA</name>
    <name evidence="4" type="ORF">ENU14_07290</name>
</gene>
<dbReference type="Gene3D" id="3.30.2320.80">
    <property type="match status" value="1"/>
</dbReference>
<evidence type="ECO:0000256" key="2">
    <source>
        <dbReference type="ARBA" id="ARBA00022723"/>
    </source>
</evidence>
<dbReference type="PANTHER" id="PTHR34535:SF3">
    <property type="entry name" value="HYDROGENASE MATURATION FACTOR HYPA"/>
    <property type="match status" value="1"/>
</dbReference>
<evidence type="ECO:0000256" key="3">
    <source>
        <dbReference type="ARBA" id="ARBA00022833"/>
    </source>
</evidence>
<name>A0A7C4HA65_STAMA</name>
<dbReference type="EMBL" id="DTBJ01000061">
    <property type="protein sequence ID" value="HGM59365.1"/>
    <property type="molecule type" value="Genomic_DNA"/>
</dbReference>
<proteinExistence type="predicted"/>
<dbReference type="GO" id="GO:0008270">
    <property type="term" value="F:zinc ion binding"/>
    <property type="evidence" value="ECO:0007669"/>
    <property type="project" value="TreeGrafter"/>
</dbReference>
<dbReference type="Pfam" id="PF01155">
    <property type="entry name" value="HypA"/>
    <property type="match status" value="1"/>
</dbReference>
<evidence type="ECO:0000313" key="4">
    <source>
        <dbReference type="EMBL" id="HGM59365.1"/>
    </source>
</evidence>
<dbReference type="InterPro" id="IPR000688">
    <property type="entry name" value="HypA/HybF"/>
</dbReference>
<dbReference type="GO" id="GO:0016151">
    <property type="term" value="F:nickel cation binding"/>
    <property type="evidence" value="ECO:0007669"/>
    <property type="project" value="InterPro"/>
</dbReference>
<protein>
    <submittedName>
        <fullName evidence="4">Hydrogenase nickel incorporation protein HypA</fullName>
    </submittedName>
</protein>
<dbReference type="PIRSF" id="PIRSF004761">
    <property type="entry name" value="Hydrgn_mat_HypA"/>
    <property type="match status" value="1"/>
</dbReference>